<evidence type="ECO:0000256" key="1">
    <source>
        <dbReference type="ARBA" id="ARBA00023015"/>
    </source>
</evidence>
<evidence type="ECO:0000259" key="4">
    <source>
        <dbReference type="PROSITE" id="PS50043"/>
    </source>
</evidence>
<dbReference type="CDD" id="cd06170">
    <property type="entry name" value="LuxR_C_like"/>
    <property type="match status" value="1"/>
</dbReference>
<dbReference type="EMBL" id="AP018448">
    <property type="protein sequence ID" value="BBC29279.1"/>
    <property type="molecule type" value="Genomic_DNA"/>
</dbReference>
<dbReference type="InterPro" id="IPR016032">
    <property type="entry name" value="Sig_transdc_resp-reg_C-effctor"/>
</dbReference>
<keyword evidence="3" id="KW-0804">Transcription</keyword>
<dbReference type="PANTHER" id="PTHR44688:SF16">
    <property type="entry name" value="DNA-BINDING TRANSCRIPTIONAL ACTIVATOR DEVR_DOSR"/>
    <property type="match status" value="1"/>
</dbReference>
<dbReference type="SUPFAM" id="SSF46894">
    <property type="entry name" value="C-terminal effector domain of the bipartite response regulators"/>
    <property type="match status" value="1"/>
</dbReference>
<dbReference type="PROSITE" id="PS50043">
    <property type="entry name" value="HTH_LUXR_2"/>
    <property type="match status" value="1"/>
</dbReference>
<dbReference type="Pfam" id="PF00196">
    <property type="entry name" value="GerE"/>
    <property type="match status" value="1"/>
</dbReference>
<reference evidence="5 6" key="1">
    <citation type="journal article" date="2010" name="ChemBioChem">
        <title>Cloning and characterization of the biosynthetic gene cluster of 16-membered macrolide antibiotic FD-891: involvement of a dual functional cytochrome P450 monooxygenase catalyzing epoxidation and hydroxylation.</title>
        <authorList>
            <person name="Kudo F."/>
            <person name="Motegi A."/>
            <person name="Mizoue K."/>
            <person name="Eguchi T."/>
        </authorList>
    </citation>
    <scope>NUCLEOTIDE SEQUENCE [LARGE SCALE GENOMIC DNA]</scope>
    <source>
        <strain evidence="5 6">A-8890</strain>
    </source>
</reference>
<dbReference type="InterPro" id="IPR036388">
    <property type="entry name" value="WH-like_DNA-bd_sf"/>
</dbReference>
<gene>
    <name evidence="5" type="ORF">SGFS_005730</name>
</gene>
<organism evidence="5 6">
    <name type="scientific">Streptomyces graminofaciens</name>
    <dbReference type="NCBI Taxonomy" id="68212"/>
    <lineage>
        <taxon>Bacteria</taxon>
        <taxon>Bacillati</taxon>
        <taxon>Actinomycetota</taxon>
        <taxon>Actinomycetes</taxon>
        <taxon>Kitasatosporales</taxon>
        <taxon>Streptomycetaceae</taxon>
        <taxon>Streptomyces</taxon>
    </lineage>
</organism>
<keyword evidence="2" id="KW-0238">DNA-binding</keyword>
<keyword evidence="6" id="KW-1185">Reference proteome</keyword>
<dbReference type="PANTHER" id="PTHR44688">
    <property type="entry name" value="DNA-BINDING TRANSCRIPTIONAL ACTIVATOR DEVR_DOSR"/>
    <property type="match status" value="1"/>
</dbReference>
<reference evidence="5 6" key="2">
    <citation type="journal article" date="2023" name="ChemBioChem">
        <title>Acyltransferase Domain Exchange between Two Independent Type I Polyketide Synthases in the Same Producer Strain of Macrolide Antibiotics.</title>
        <authorList>
            <person name="Kudo F."/>
            <person name="Kishikawa K."/>
            <person name="Tsuboi K."/>
            <person name="Kido T."/>
            <person name="Usui T."/>
            <person name="Hashimoto J."/>
            <person name="Shin-Ya K."/>
            <person name="Miyanaga A."/>
            <person name="Eguchi T."/>
        </authorList>
    </citation>
    <scope>NUCLEOTIDE SEQUENCE [LARGE SCALE GENOMIC DNA]</scope>
    <source>
        <strain evidence="5 6">A-8890</strain>
    </source>
</reference>
<name>A0ABN5V7V2_9ACTN</name>
<keyword evidence="1" id="KW-0805">Transcription regulation</keyword>
<proteinExistence type="predicted"/>
<dbReference type="InterPro" id="IPR000792">
    <property type="entry name" value="Tscrpt_reg_LuxR_C"/>
</dbReference>
<feature type="domain" description="HTH luxR-type" evidence="4">
    <location>
        <begin position="1"/>
        <end position="48"/>
    </location>
</feature>
<evidence type="ECO:0000313" key="6">
    <source>
        <dbReference type="Proteomes" id="UP001321542"/>
    </source>
</evidence>
<accession>A0ABN5V7V2</accession>
<evidence type="ECO:0000256" key="3">
    <source>
        <dbReference type="ARBA" id="ARBA00023163"/>
    </source>
</evidence>
<dbReference type="Proteomes" id="UP001321542">
    <property type="component" value="Chromosome"/>
</dbReference>
<protein>
    <submittedName>
        <fullName evidence="5">LuxR family transcriptional regulator</fullName>
    </submittedName>
</protein>
<dbReference type="Gene3D" id="1.10.10.10">
    <property type="entry name" value="Winged helix-like DNA-binding domain superfamily/Winged helix DNA-binding domain"/>
    <property type="match status" value="1"/>
</dbReference>
<evidence type="ECO:0000256" key="2">
    <source>
        <dbReference type="ARBA" id="ARBA00023125"/>
    </source>
</evidence>
<dbReference type="SMART" id="SM00421">
    <property type="entry name" value="HTH_LUXR"/>
    <property type="match status" value="1"/>
</dbReference>
<dbReference type="PRINTS" id="PR00038">
    <property type="entry name" value="HTHLUXR"/>
</dbReference>
<evidence type="ECO:0000313" key="5">
    <source>
        <dbReference type="EMBL" id="BBC29279.1"/>
    </source>
</evidence>
<sequence>MAEGRSNQQIADELVISERTARTHVSNVLRKLRLTSRTQAALFAVRQGLVPPSG</sequence>